<organism evidence="2 3">
    <name type="scientific">Friedmanniomyces endolithicus</name>
    <dbReference type="NCBI Taxonomy" id="329885"/>
    <lineage>
        <taxon>Eukaryota</taxon>
        <taxon>Fungi</taxon>
        <taxon>Dikarya</taxon>
        <taxon>Ascomycota</taxon>
        <taxon>Pezizomycotina</taxon>
        <taxon>Dothideomycetes</taxon>
        <taxon>Dothideomycetidae</taxon>
        <taxon>Mycosphaerellales</taxon>
        <taxon>Teratosphaeriaceae</taxon>
        <taxon>Friedmanniomyces</taxon>
    </lineage>
</organism>
<feature type="region of interest" description="Disordered" evidence="1">
    <location>
        <begin position="276"/>
        <end position="310"/>
    </location>
</feature>
<evidence type="ECO:0000256" key="1">
    <source>
        <dbReference type="SAM" id="MobiDB-lite"/>
    </source>
</evidence>
<dbReference type="Proteomes" id="UP000310066">
    <property type="component" value="Unassembled WGS sequence"/>
</dbReference>
<evidence type="ECO:0000313" key="3">
    <source>
        <dbReference type="Proteomes" id="UP000310066"/>
    </source>
</evidence>
<feature type="region of interest" description="Disordered" evidence="1">
    <location>
        <begin position="35"/>
        <end position="61"/>
    </location>
</feature>
<dbReference type="OrthoDB" id="3881117at2759"/>
<feature type="region of interest" description="Disordered" evidence="1">
    <location>
        <begin position="110"/>
        <end position="134"/>
    </location>
</feature>
<sequence length="355" mass="39247">MQERTGDRLLPPTNSTTIHTMATIVLQPAHVSAHAELPPDDHAPTRQQPAHFSRSKTQRQSVDAKMLALKLQALQYERVDMLPSKSAGRRDPSKRTSYIPRSAAEMFVATTTPAPSSNESRDTKRAKSGAQRRKSILAADDGKLCINPKQLRAALSLGMSESEALASIAAIPGPPSDGIEQQRRASSGNELRRQSVASGYKPGDAAKRNAIKRQFLQVTQQGKPVVIALGSHTTRENDDALGSAPSLALAHLEHDSYDPRAQPYLLNQAHLIRPRDRPDWTQQSQCGDETRRYFGQEQRDSKGTRPTVPRQKSLGAITEKEKTVPVLAAADQVKQVQSDKKVKRRSSFVAFFRRW</sequence>
<name>A0A4U0UFU3_9PEZI</name>
<dbReference type="AlphaFoldDB" id="A0A4U0UFU3"/>
<accession>A0A4U0UFU3</accession>
<comment type="caution">
    <text evidence="2">The sequence shown here is derived from an EMBL/GenBank/DDBJ whole genome shotgun (WGS) entry which is preliminary data.</text>
</comment>
<protein>
    <submittedName>
        <fullName evidence="2">Uncharacterized protein</fullName>
    </submittedName>
</protein>
<proteinExistence type="predicted"/>
<feature type="compositionally biased region" description="Basic and acidic residues" evidence="1">
    <location>
        <begin position="288"/>
        <end position="303"/>
    </location>
</feature>
<feature type="region of interest" description="Disordered" evidence="1">
    <location>
        <begin position="171"/>
        <end position="205"/>
    </location>
</feature>
<reference evidence="2 3" key="1">
    <citation type="submission" date="2017-03" db="EMBL/GenBank/DDBJ databases">
        <title>Genomes of endolithic fungi from Antarctica.</title>
        <authorList>
            <person name="Coleine C."/>
            <person name="Masonjones S."/>
            <person name="Stajich J.E."/>
        </authorList>
    </citation>
    <scope>NUCLEOTIDE SEQUENCE [LARGE SCALE GENOMIC DNA]</scope>
    <source>
        <strain evidence="2 3">CCFEE 5311</strain>
    </source>
</reference>
<dbReference type="EMBL" id="NAJP01000080">
    <property type="protein sequence ID" value="TKA34450.1"/>
    <property type="molecule type" value="Genomic_DNA"/>
</dbReference>
<evidence type="ECO:0000313" key="2">
    <source>
        <dbReference type="EMBL" id="TKA34450.1"/>
    </source>
</evidence>
<gene>
    <name evidence="2" type="ORF">B0A54_14153</name>
</gene>